<accession>A0A077ME69</accession>
<evidence type="ECO:0000313" key="4">
    <source>
        <dbReference type="EMBL" id="CCI53242.1"/>
    </source>
</evidence>
<dbReference type="PANTHER" id="PTHR45566">
    <property type="entry name" value="HTH-TYPE TRANSCRIPTIONAL REGULATOR YHJB-RELATED"/>
    <property type="match status" value="1"/>
</dbReference>
<dbReference type="SMART" id="SM00448">
    <property type="entry name" value="REC"/>
    <property type="match status" value="1"/>
</dbReference>
<dbReference type="PANTHER" id="PTHR45566:SF2">
    <property type="entry name" value="NARL SUBFAMILY"/>
    <property type="match status" value="1"/>
</dbReference>
<keyword evidence="1 2" id="KW-0597">Phosphoprotein</keyword>
<evidence type="ECO:0000256" key="1">
    <source>
        <dbReference type="ARBA" id="ARBA00022553"/>
    </source>
</evidence>
<dbReference type="Proteomes" id="UP000035720">
    <property type="component" value="Unassembled WGS sequence"/>
</dbReference>
<organism evidence="4 5">
    <name type="scientific">Nostocoides jenkinsii Ben 74</name>
    <dbReference type="NCBI Taxonomy" id="1193518"/>
    <lineage>
        <taxon>Bacteria</taxon>
        <taxon>Bacillati</taxon>
        <taxon>Actinomycetota</taxon>
        <taxon>Actinomycetes</taxon>
        <taxon>Micrococcales</taxon>
        <taxon>Intrasporangiaceae</taxon>
        <taxon>Nostocoides</taxon>
    </lineage>
</organism>
<dbReference type="PROSITE" id="PS50110">
    <property type="entry name" value="RESPONSE_REGULATORY"/>
    <property type="match status" value="1"/>
</dbReference>
<name>A0A077ME69_9MICO</name>
<dbReference type="InterPro" id="IPR058245">
    <property type="entry name" value="NreC/VraR/RcsB-like_REC"/>
</dbReference>
<dbReference type="EMBL" id="CAJC01000142">
    <property type="protein sequence ID" value="CCI53242.1"/>
    <property type="molecule type" value="Genomic_DNA"/>
</dbReference>
<dbReference type="InterPro" id="IPR011006">
    <property type="entry name" value="CheY-like_superfamily"/>
</dbReference>
<evidence type="ECO:0000259" key="3">
    <source>
        <dbReference type="PROSITE" id="PS50110"/>
    </source>
</evidence>
<gene>
    <name evidence="4" type="ORF">BN13_320011</name>
</gene>
<dbReference type="RefSeq" id="WP_048545447.1">
    <property type="nucleotide sequence ID" value="NZ_HF571038.1"/>
</dbReference>
<dbReference type="GO" id="GO:0006355">
    <property type="term" value="P:regulation of DNA-templated transcription"/>
    <property type="evidence" value="ECO:0007669"/>
    <property type="project" value="InterPro"/>
</dbReference>
<protein>
    <submittedName>
        <fullName evidence="4">Response regulator receiver protein</fullName>
    </submittedName>
</protein>
<dbReference type="CDD" id="cd17535">
    <property type="entry name" value="REC_NarL-like"/>
    <property type="match status" value="1"/>
</dbReference>
<reference evidence="4 5" key="1">
    <citation type="journal article" date="2013" name="ISME J.">
        <title>A metabolic model for members of the genus Tetrasphaera involved in enhanced biological phosphorus removal.</title>
        <authorList>
            <person name="Kristiansen R."/>
            <person name="Nguyen H.T.T."/>
            <person name="Saunders A.M."/>
            <person name="Nielsen J.L."/>
            <person name="Wimmer R."/>
            <person name="Le V.Q."/>
            <person name="McIlroy S.J."/>
            <person name="Petrovski S."/>
            <person name="Seviour R.J."/>
            <person name="Calteau A."/>
            <person name="Nielsen K.L."/>
            <person name="Nielsen P.H."/>
        </authorList>
    </citation>
    <scope>NUCLEOTIDE SEQUENCE [LARGE SCALE GENOMIC DNA]</scope>
    <source>
        <strain evidence="4 5">Ben 74</strain>
    </source>
</reference>
<dbReference type="Pfam" id="PF00196">
    <property type="entry name" value="GerE"/>
    <property type="match status" value="1"/>
</dbReference>
<keyword evidence="5" id="KW-1185">Reference proteome</keyword>
<comment type="caution">
    <text evidence="4">The sequence shown here is derived from an EMBL/GenBank/DDBJ whole genome shotgun (WGS) entry which is preliminary data.</text>
</comment>
<sequence length="225" mass="24313">MTTETIRLAAVDDHPVVVEGIAAILTRLGPEFEWLGSASSYDTLRALLESSPVAPDVVLYDLHLHDDSTSGDGIAWLAEQDIRSVILTSDIRPIPIRDAVTAGAQGVILKSDAPESIIDVLRQVHAGDFAVSSELAHLLVNDDRMAPHLAKREREVLELLESGLPRKVIGSKMDPPIAMSTVVTYLNRICARYRDLGRPVNGPADALRAAAADGYLDPPEPDLDL</sequence>
<evidence type="ECO:0000313" key="5">
    <source>
        <dbReference type="Proteomes" id="UP000035720"/>
    </source>
</evidence>
<dbReference type="InterPro" id="IPR051015">
    <property type="entry name" value="EvgA-like"/>
</dbReference>
<dbReference type="AlphaFoldDB" id="A0A077ME69"/>
<feature type="domain" description="Response regulatory" evidence="3">
    <location>
        <begin position="7"/>
        <end position="125"/>
    </location>
</feature>
<proteinExistence type="predicted"/>
<dbReference type="STRING" id="1193518.BN13_320011"/>
<dbReference type="Gene3D" id="3.40.50.2300">
    <property type="match status" value="1"/>
</dbReference>
<dbReference type="InterPro" id="IPR001789">
    <property type="entry name" value="Sig_transdc_resp-reg_receiver"/>
</dbReference>
<dbReference type="SUPFAM" id="SSF52172">
    <property type="entry name" value="CheY-like"/>
    <property type="match status" value="1"/>
</dbReference>
<evidence type="ECO:0000256" key="2">
    <source>
        <dbReference type="PROSITE-ProRule" id="PRU00169"/>
    </source>
</evidence>
<feature type="modified residue" description="4-aspartylphosphate" evidence="2">
    <location>
        <position position="61"/>
    </location>
</feature>
<dbReference type="Pfam" id="PF00072">
    <property type="entry name" value="Response_reg"/>
    <property type="match status" value="1"/>
</dbReference>
<dbReference type="GO" id="GO:0000160">
    <property type="term" value="P:phosphorelay signal transduction system"/>
    <property type="evidence" value="ECO:0007669"/>
    <property type="project" value="InterPro"/>
</dbReference>
<dbReference type="InterPro" id="IPR000792">
    <property type="entry name" value="Tscrpt_reg_LuxR_C"/>
</dbReference>